<dbReference type="GO" id="GO:0043565">
    <property type="term" value="F:sequence-specific DNA binding"/>
    <property type="evidence" value="ECO:0007669"/>
    <property type="project" value="InterPro"/>
</dbReference>
<organism evidence="5 6">
    <name type="scientific">Nitrogeniibacter mangrovi</name>
    <dbReference type="NCBI Taxonomy" id="2016596"/>
    <lineage>
        <taxon>Bacteria</taxon>
        <taxon>Pseudomonadati</taxon>
        <taxon>Pseudomonadota</taxon>
        <taxon>Betaproteobacteria</taxon>
        <taxon>Rhodocyclales</taxon>
        <taxon>Zoogloeaceae</taxon>
        <taxon>Nitrogeniibacter</taxon>
    </lineage>
</organism>
<keyword evidence="3" id="KW-0804">Transcription</keyword>
<name>A0A6C1AYH9_9RHOO</name>
<evidence type="ECO:0000256" key="1">
    <source>
        <dbReference type="ARBA" id="ARBA00023015"/>
    </source>
</evidence>
<dbReference type="SUPFAM" id="SSF46689">
    <property type="entry name" value="Homeodomain-like"/>
    <property type="match status" value="2"/>
</dbReference>
<dbReference type="InterPro" id="IPR018060">
    <property type="entry name" value="HTH_AraC"/>
</dbReference>
<evidence type="ECO:0000256" key="2">
    <source>
        <dbReference type="ARBA" id="ARBA00023125"/>
    </source>
</evidence>
<keyword evidence="6" id="KW-1185">Reference proteome</keyword>
<evidence type="ECO:0000313" key="5">
    <source>
        <dbReference type="EMBL" id="QID16406.1"/>
    </source>
</evidence>
<dbReference type="KEGG" id="azq:G3580_01445"/>
<dbReference type="PANTHER" id="PTHR46796:SF6">
    <property type="entry name" value="ARAC SUBFAMILY"/>
    <property type="match status" value="1"/>
</dbReference>
<evidence type="ECO:0000313" key="6">
    <source>
        <dbReference type="Proteomes" id="UP000501991"/>
    </source>
</evidence>
<protein>
    <submittedName>
        <fullName evidence="5">Helix-turn-helix transcriptional regulator</fullName>
    </submittedName>
</protein>
<dbReference type="AlphaFoldDB" id="A0A6C1AYH9"/>
<evidence type="ECO:0000259" key="4">
    <source>
        <dbReference type="PROSITE" id="PS01124"/>
    </source>
</evidence>
<accession>A0A6C1AYH9</accession>
<dbReference type="RefSeq" id="WP_173763575.1">
    <property type="nucleotide sequence ID" value="NZ_CP048836.1"/>
</dbReference>
<dbReference type="Proteomes" id="UP000501991">
    <property type="component" value="Chromosome"/>
</dbReference>
<dbReference type="InterPro" id="IPR009057">
    <property type="entry name" value="Homeodomain-like_sf"/>
</dbReference>
<proteinExistence type="predicted"/>
<gene>
    <name evidence="5" type="ORF">G3580_01445</name>
</gene>
<dbReference type="Pfam" id="PF12833">
    <property type="entry name" value="HTH_18"/>
    <property type="match status" value="1"/>
</dbReference>
<dbReference type="PANTHER" id="PTHR46796">
    <property type="entry name" value="HTH-TYPE TRANSCRIPTIONAL ACTIVATOR RHAS-RELATED"/>
    <property type="match status" value="1"/>
</dbReference>
<feature type="domain" description="HTH araC/xylS-type" evidence="4">
    <location>
        <begin position="194"/>
        <end position="292"/>
    </location>
</feature>
<dbReference type="SMART" id="SM00342">
    <property type="entry name" value="HTH_ARAC"/>
    <property type="match status" value="1"/>
</dbReference>
<keyword evidence="1" id="KW-0805">Transcription regulation</keyword>
<dbReference type="PROSITE" id="PS01124">
    <property type="entry name" value="HTH_ARAC_FAMILY_2"/>
    <property type="match status" value="1"/>
</dbReference>
<sequence length="293" mass="32956">MGTLLKPADLPTWVPGRILSASDGLGWKDASHRAYLYAGLDVQIPPMDHFLIVRYRTGDTPMDRCVEERWSRKQCAPGDFSLLSRSEYSHWHWTRHIEVSHTYLSEALLSRVATDITGRDVSEVHLHDVLQGQDPVVTGIADAIQQEAIDGASGGPLYVEALAIQLGVHLIRHYASVAFREDTVDSPLSRQQRRRIDEYLETHLHDTVTIEQLAQLVGLGVWTFTKHFRATTGCAPYEYVTTLRVERASRLLTTGNRAIKEIAAACGFSDQAHLTRVLRARLGTTPARLRQRR</sequence>
<dbReference type="GO" id="GO:0003700">
    <property type="term" value="F:DNA-binding transcription factor activity"/>
    <property type="evidence" value="ECO:0007669"/>
    <property type="project" value="InterPro"/>
</dbReference>
<evidence type="ECO:0000256" key="3">
    <source>
        <dbReference type="ARBA" id="ARBA00023163"/>
    </source>
</evidence>
<dbReference type="EMBL" id="CP048836">
    <property type="protein sequence ID" value="QID16406.1"/>
    <property type="molecule type" value="Genomic_DNA"/>
</dbReference>
<reference evidence="5 6" key="1">
    <citation type="submission" date="2020-02" db="EMBL/GenBank/DDBJ databases">
        <title>Nitrogenibacter mangrovi gen. nov., sp. nov. isolated from mangrove sediment, a denitrifying betaproteobacterium.</title>
        <authorList>
            <person name="Liao H."/>
            <person name="Tian Y."/>
        </authorList>
    </citation>
    <scope>NUCLEOTIDE SEQUENCE [LARGE SCALE GENOMIC DNA]</scope>
    <source>
        <strain evidence="5 6">M9-3-2</strain>
    </source>
</reference>
<dbReference type="InterPro" id="IPR050204">
    <property type="entry name" value="AraC_XylS_family_regulators"/>
</dbReference>
<keyword evidence="2" id="KW-0238">DNA-binding</keyword>
<dbReference type="Gene3D" id="1.10.10.60">
    <property type="entry name" value="Homeodomain-like"/>
    <property type="match status" value="1"/>
</dbReference>